<sequence>MIAVIGKIGVGKSTFLKQLKNYGFKIFIADDFIRDQYRKDGVLYKLLIETIGLNISNQQGINRQKLRAWVNEQPYHLAILEKLIYPVLTTHLKQIHYDLAELPVLNSPYADFAQLFDTILWLDAPSWKRIKNLKSRKVNAWTIKNLDKLNNPVFVVNKFRKSKNIIYLKTTKLRNCATFFKIHQLLKNFL</sequence>
<dbReference type="GO" id="GO:0015937">
    <property type="term" value="P:coenzyme A biosynthetic process"/>
    <property type="evidence" value="ECO:0007669"/>
    <property type="project" value="UniProtKB-UniRule"/>
</dbReference>
<dbReference type="SUPFAM" id="SSF52540">
    <property type="entry name" value="P-loop containing nucleoside triphosphate hydrolases"/>
    <property type="match status" value="1"/>
</dbReference>
<keyword evidence="5" id="KW-1185">Reference proteome</keyword>
<reference evidence="4 5" key="1">
    <citation type="submission" date="2019-01" db="EMBL/GenBank/DDBJ databases">
        <authorList>
            <consortium name="Pathogen Informatics"/>
        </authorList>
    </citation>
    <scope>NUCLEOTIDE SEQUENCE [LARGE SCALE GENOMIC DNA]</scope>
    <source>
        <strain evidence="4 5">NCTC10184</strain>
    </source>
</reference>
<accession>A0A449BAU6</accession>
<dbReference type="OrthoDB" id="399073at2"/>
<keyword evidence="4" id="KW-0808">Transferase</keyword>
<dbReference type="GO" id="GO:0005524">
    <property type="term" value="F:ATP binding"/>
    <property type="evidence" value="ECO:0007669"/>
    <property type="project" value="UniProtKB-KW"/>
</dbReference>
<dbReference type="InterPro" id="IPR027417">
    <property type="entry name" value="P-loop_NTPase"/>
</dbReference>
<dbReference type="KEGG" id="mcob:NCTC10184_00576"/>
<evidence type="ECO:0000313" key="5">
    <source>
        <dbReference type="Proteomes" id="UP000290876"/>
    </source>
</evidence>
<protein>
    <recommendedName>
        <fullName evidence="3">Dephospho-CoA kinase</fullName>
        <ecNumber evidence="3">2.7.1.24</ecNumber>
    </recommendedName>
</protein>
<dbReference type="EMBL" id="LR215043">
    <property type="protein sequence ID" value="VEU78335.1"/>
    <property type="molecule type" value="Genomic_DNA"/>
</dbReference>
<evidence type="ECO:0000313" key="4">
    <source>
        <dbReference type="EMBL" id="VEU78335.1"/>
    </source>
</evidence>
<dbReference type="CDD" id="cd02022">
    <property type="entry name" value="DPCK"/>
    <property type="match status" value="1"/>
</dbReference>
<dbReference type="Proteomes" id="UP000290876">
    <property type="component" value="Chromosome"/>
</dbReference>
<dbReference type="EC" id="2.7.1.24" evidence="3"/>
<proteinExistence type="predicted"/>
<dbReference type="AlphaFoldDB" id="A0A449BAU6"/>
<dbReference type="Pfam" id="PF01121">
    <property type="entry name" value="CoaE"/>
    <property type="match status" value="1"/>
</dbReference>
<keyword evidence="4" id="KW-0418">Kinase</keyword>
<dbReference type="NCBIfam" id="TIGR00152">
    <property type="entry name" value="dephospho-CoA kinase"/>
    <property type="match status" value="1"/>
</dbReference>
<gene>
    <name evidence="4" type="primary">coaE</name>
    <name evidence="4" type="ORF">NCTC10184_00576</name>
</gene>
<dbReference type="RefSeq" id="WP_129623162.1">
    <property type="nucleotide sequence ID" value="NZ_LR215043.1"/>
</dbReference>
<keyword evidence="2" id="KW-0067">ATP-binding</keyword>
<dbReference type="Gene3D" id="3.40.50.300">
    <property type="entry name" value="P-loop containing nucleotide triphosphate hydrolases"/>
    <property type="match status" value="1"/>
</dbReference>
<keyword evidence="1" id="KW-0547">Nucleotide-binding</keyword>
<dbReference type="GO" id="GO:0005737">
    <property type="term" value="C:cytoplasm"/>
    <property type="evidence" value="ECO:0007669"/>
    <property type="project" value="UniProtKB-UniRule"/>
</dbReference>
<dbReference type="InterPro" id="IPR001977">
    <property type="entry name" value="Depp_CoAkinase"/>
</dbReference>
<evidence type="ECO:0000256" key="2">
    <source>
        <dbReference type="ARBA" id="ARBA00022840"/>
    </source>
</evidence>
<name>A0A449BAU6_9BACT</name>
<dbReference type="GO" id="GO:0004140">
    <property type="term" value="F:dephospho-CoA kinase activity"/>
    <property type="evidence" value="ECO:0007669"/>
    <property type="project" value="UniProtKB-UniRule"/>
</dbReference>
<evidence type="ECO:0000256" key="3">
    <source>
        <dbReference type="NCBIfam" id="TIGR00152"/>
    </source>
</evidence>
<evidence type="ECO:0000256" key="1">
    <source>
        <dbReference type="ARBA" id="ARBA00022741"/>
    </source>
</evidence>
<organism evidence="4 5">
    <name type="scientific">Mycoplasmopsis columbinasalis</name>
    <dbReference type="NCBI Taxonomy" id="114880"/>
    <lineage>
        <taxon>Bacteria</taxon>
        <taxon>Bacillati</taxon>
        <taxon>Mycoplasmatota</taxon>
        <taxon>Mycoplasmoidales</taxon>
        <taxon>Metamycoplasmataceae</taxon>
        <taxon>Mycoplasmopsis</taxon>
    </lineage>
</organism>